<proteinExistence type="predicted"/>
<name>A0A841L3Q7_9FIRM</name>
<dbReference type="PROSITE" id="PS51257">
    <property type="entry name" value="PROKAR_LIPOPROTEIN"/>
    <property type="match status" value="1"/>
</dbReference>
<protein>
    <submittedName>
        <fullName evidence="1">Outer membrane lipoprotein-sorting protein</fullName>
    </submittedName>
</protein>
<accession>A0A841L3Q7</accession>
<dbReference type="PANTHER" id="PTHR37507">
    <property type="entry name" value="SPORULATION PROTEIN YDCC"/>
    <property type="match status" value="1"/>
</dbReference>
<dbReference type="InterPro" id="IPR052944">
    <property type="entry name" value="Sporulation_related"/>
</dbReference>
<dbReference type="RefSeq" id="WP_184313604.1">
    <property type="nucleotide sequence ID" value="NZ_JACHEN010000049.1"/>
</dbReference>
<keyword evidence="1" id="KW-0449">Lipoprotein</keyword>
<dbReference type="InterPro" id="IPR004564">
    <property type="entry name" value="OM_lipoprot_carrier_LolA-like"/>
</dbReference>
<reference evidence="1 2" key="1">
    <citation type="submission" date="2020-08" db="EMBL/GenBank/DDBJ databases">
        <title>Genomic Encyclopedia of Type Strains, Phase IV (KMG-IV): sequencing the most valuable type-strain genomes for metagenomic binning, comparative biology and taxonomic classification.</title>
        <authorList>
            <person name="Goeker M."/>
        </authorList>
    </citation>
    <scope>NUCLEOTIDE SEQUENCE [LARGE SCALE GENOMIC DNA]</scope>
    <source>
        <strain evidence="1 2">DSM 103526</strain>
    </source>
</reference>
<gene>
    <name evidence="1" type="ORF">HNQ80_004975</name>
</gene>
<sequence length="211" mass="25297">MKYHKIVFIMVIVVILFGCGPKTDQELFYDVQKMINRIDSYGCEAEITVKGNLNPETYIVKQWFRKPDKFKLEVVKPDSLKGKITIYDGQKASIIHPQINQVWFMENFQHSDEQNMFLGYFLQNYLESENVEIHREKKEEETYLVIDTEIPGNHVYFHMQRLWINVDRMEPALLQVFDVKDQLRIEVKYLNFQYNPKLEDQLFTIKESLMK</sequence>
<evidence type="ECO:0000313" key="2">
    <source>
        <dbReference type="Proteomes" id="UP000579281"/>
    </source>
</evidence>
<dbReference type="Pfam" id="PF03548">
    <property type="entry name" value="LolA"/>
    <property type="match status" value="1"/>
</dbReference>
<dbReference type="Proteomes" id="UP000579281">
    <property type="component" value="Unassembled WGS sequence"/>
</dbReference>
<dbReference type="SUPFAM" id="SSF89392">
    <property type="entry name" value="Prokaryotic lipoproteins and lipoprotein localization factors"/>
    <property type="match status" value="1"/>
</dbReference>
<evidence type="ECO:0000313" key="1">
    <source>
        <dbReference type="EMBL" id="MBB6218800.1"/>
    </source>
</evidence>
<comment type="caution">
    <text evidence="1">The sequence shown here is derived from an EMBL/GenBank/DDBJ whole genome shotgun (WGS) entry which is preliminary data.</text>
</comment>
<dbReference type="EMBL" id="JACHEN010000049">
    <property type="protein sequence ID" value="MBB6218800.1"/>
    <property type="molecule type" value="Genomic_DNA"/>
</dbReference>
<organism evidence="1 2">
    <name type="scientific">Anaerosolibacter carboniphilus</name>
    <dbReference type="NCBI Taxonomy" id="1417629"/>
    <lineage>
        <taxon>Bacteria</taxon>
        <taxon>Bacillati</taxon>
        <taxon>Bacillota</taxon>
        <taxon>Clostridia</taxon>
        <taxon>Peptostreptococcales</taxon>
        <taxon>Thermotaleaceae</taxon>
        <taxon>Anaerosolibacter</taxon>
    </lineage>
</organism>
<dbReference type="AlphaFoldDB" id="A0A841L3Q7"/>
<keyword evidence="2" id="KW-1185">Reference proteome</keyword>
<dbReference type="Gene3D" id="2.50.20.10">
    <property type="entry name" value="Lipoprotein localisation LolA/LolB/LppX"/>
    <property type="match status" value="1"/>
</dbReference>
<dbReference type="PANTHER" id="PTHR37507:SF2">
    <property type="entry name" value="SPORULATION PROTEIN YDCC"/>
    <property type="match status" value="1"/>
</dbReference>
<dbReference type="InterPro" id="IPR029046">
    <property type="entry name" value="LolA/LolB/LppX"/>
</dbReference>